<name>A0A7W7AJ80_9SPHN</name>
<sequence>MIPLALLDWLRHQAMPAAKAKAPPAARRQSFCSPCGPALLP</sequence>
<gene>
    <name evidence="1" type="ORF">GGQ96_002004</name>
</gene>
<evidence type="ECO:0000313" key="2">
    <source>
        <dbReference type="Proteomes" id="UP000574769"/>
    </source>
</evidence>
<accession>A0A7W7AJ80</accession>
<dbReference type="Proteomes" id="UP000574769">
    <property type="component" value="Unassembled WGS sequence"/>
</dbReference>
<keyword evidence="2" id="KW-1185">Reference proteome</keyword>
<protein>
    <submittedName>
        <fullName evidence="1">Uncharacterized protein</fullName>
    </submittedName>
</protein>
<dbReference type="EMBL" id="JACHNY010000003">
    <property type="protein sequence ID" value="MBB4617876.1"/>
    <property type="molecule type" value="Genomic_DNA"/>
</dbReference>
<organism evidence="1 2">
    <name type="scientific">Sphingomonas abaci</name>
    <dbReference type="NCBI Taxonomy" id="237611"/>
    <lineage>
        <taxon>Bacteria</taxon>
        <taxon>Pseudomonadati</taxon>
        <taxon>Pseudomonadota</taxon>
        <taxon>Alphaproteobacteria</taxon>
        <taxon>Sphingomonadales</taxon>
        <taxon>Sphingomonadaceae</taxon>
        <taxon>Sphingomonas</taxon>
    </lineage>
</organism>
<proteinExistence type="predicted"/>
<comment type="caution">
    <text evidence="1">The sequence shown here is derived from an EMBL/GenBank/DDBJ whole genome shotgun (WGS) entry which is preliminary data.</text>
</comment>
<reference evidence="1 2" key="1">
    <citation type="submission" date="2020-08" db="EMBL/GenBank/DDBJ databases">
        <title>Genomic Encyclopedia of Type Strains, Phase IV (KMG-IV): sequencing the most valuable type-strain genomes for metagenomic binning, comparative biology and taxonomic classification.</title>
        <authorList>
            <person name="Goeker M."/>
        </authorList>
    </citation>
    <scope>NUCLEOTIDE SEQUENCE [LARGE SCALE GENOMIC DNA]</scope>
    <source>
        <strain evidence="1 2">DSM 15867</strain>
    </source>
</reference>
<evidence type="ECO:0000313" key="1">
    <source>
        <dbReference type="EMBL" id="MBB4617876.1"/>
    </source>
</evidence>
<dbReference type="AlphaFoldDB" id="A0A7W7AJ80"/>